<dbReference type="AlphaFoldDB" id="A0A0S2DD45"/>
<gene>
    <name evidence="2" type="ORF">GLE_1112</name>
</gene>
<organism evidence="2 3">
    <name type="scientific">Lysobacter enzymogenes</name>
    <dbReference type="NCBI Taxonomy" id="69"/>
    <lineage>
        <taxon>Bacteria</taxon>
        <taxon>Pseudomonadati</taxon>
        <taxon>Pseudomonadota</taxon>
        <taxon>Gammaproteobacteria</taxon>
        <taxon>Lysobacterales</taxon>
        <taxon>Lysobacteraceae</taxon>
        <taxon>Lysobacter</taxon>
    </lineage>
</organism>
<feature type="compositionally biased region" description="Basic residues" evidence="1">
    <location>
        <begin position="29"/>
        <end position="60"/>
    </location>
</feature>
<evidence type="ECO:0000313" key="2">
    <source>
        <dbReference type="EMBL" id="ALN56470.1"/>
    </source>
</evidence>
<proteinExistence type="predicted"/>
<evidence type="ECO:0000313" key="3">
    <source>
        <dbReference type="Proteomes" id="UP000061569"/>
    </source>
</evidence>
<dbReference type="EMBL" id="CP013140">
    <property type="protein sequence ID" value="ALN56470.1"/>
    <property type="molecule type" value="Genomic_DNA"/>
</dbReference>
<feature type="region of interest" description="Disordered" evidence="1">
    <location>
        <begin position="19"/>
        <end position="72"/>
    </location>
</feature>
<dbReference type="Proteomes" id="UP000061569">
    <property type="component" value="Chromosome"/>
</dbReference>
<reference evidence="2 3" key="1">
    <citation type="submission" date="2015-11" db="EMBL/GenBank/DDBJ databases">
        <title>Genome sequences of Lysobacter enzymogenes strain C3 and Lysobacter antibioticus ATCC 29479.</title>
        <authorList>
            <person name="Kobayashi D.Y."/>
        </authorList>
    </citation>
    <scope>NUCLEOTIDE SEQUENCE [LARGE SCALE GENOMIC DNA]</scope>
    <source>
        <strain evidence="2 3">C3</strain>
    </source>
</reference>
<name>A0A0S2DD45_LYSEN</name>
<protein>
    <submittedName>
        <fullName evidence="2">Uncharacterized protein</fullName>
    </submittedName>
</protein>
<evidence type="ECO:0000256" key="1">
    <source>
        <dbReference type="SAM" id="MobiDB-lite"/>
    </source>
</evidence>
<dbReference type="KEGG" id="lez:GLE_1112"/>
<sequence length="72" mass="8271">MRPARTTAQRAGFIGACDFEPAMSNRPMRQTRHRRPRHRRARHGNRHQLARPRAIPRRAPRGIAGNADQLAI</sequence>
<accession>A0A0S2DD45</accession>